<dbReference type="AlphaFoldDB" id="L8E8U5"/>
<evidence type="ECO:0000313" key="1">
    <source>
        <dbReference type="EMBL" id="CCQ43151.1"/>
    </source>
</evidence>
<accession>L8E8U5</accession>
<dbReference type="OrthoDB" id="8188793at2759"/>
<proteinExistence type="predicted"/>
<organism evidence="1">
    <name type="scientific">Homo sapiens</name>
    <name type="common">Human</name>
    <dbReference type="NCBI Taxonomy" id="9606"/>
    <lineage>
        <taxon>Eukaryota</taxon>
        <taxon>Metazoa</taxon>
        <taxon>Chordata</taxon>
        <taxon>Craniata</taxon>
        <taxon>Vertebrata</taxon>
        <taxon>Euteleostomi</taxon>
        <taxon>Mammalia</taxon>
        <taxon>Eutheria</taxon>
        <taxon>Euarchontoglires</taxon>
        <taxon>Primates</taxon>
        <taxon>Haplorrhini</taxon>
        <taxon>Catarrhini</taxon>
        <taxon>Hominidae</taxon>
        <taxon>Homo</taxon>
    </lineage>
</organism>
<dbReference type="EMBL" id="HF583654">
    <property type="protein sequence ID" value="CCQ43151.1"/>
    <property type="molecule type" value="Genomic_DNA"/>
</dbReference>
<gene>
    <name evidence="1" type="primary">CDH8</name>
</gene>
<reference evidence="1" key="1">
    <citation type="journal article" date="2013" name="PLoS ONE">
        <title>Direct detection of alternative open reading frames translation products in human significantly expands the proteome.</title>
        <authorList>
            <person name="Vanderperre B."/>
            <person name="Lucier J.-F."/>
            <person name="Motard J."/>
            <person name="Tremblay G."/>
            <person name="Vanderperre S."/>
            <person name="Wisztorski M."/>
            <person name="Salzet M."/>
            <person name="Boisvert F.-M."/>
            <person name="Roucou X."/>
        </authorList>
    </citation>
    <scope>NUCLEOTIDE SEQUENCE</scope>
</reference>
<name>L8E8U5_HUMAN</name>
<sequence>MTMHQSFLMDPIMLLCQKCPFWVHLSLTSLRPTLMTQFMETVQSWFIVYWKGSLIFPLSLKQLL</sequence>
<protein>
    <submittedName>
        <fullName evidence="1">Alternative protein CDH8</fullName>
    </submittedName>
</protein>
<dbReference type="ChiTaRS" id="CDH8">
    <property type="organism name" value="human"/>
</dbReference>